<reference evidence="2" key="1">
    <citation type="submission" date="2023-05" db="EMBL/GenBank/DDBJ databases">
        <authorList>
            <person name="Stuckert A."/>
        </authorList>
    </citation>
    <scope>NUCLEOTIDE SEQUENCE</scope>
</reference>
<keyword evidence="1" id="KW-0732">Signal</keyword>
<keyword evidence="3" id="KW-1185">Reference proteome</keyword>
<evidence type="ECO:0000313" key="2">
    <source>
        <dbReference type="EMBL" id="CAI9564450.1"/>
    </source>
</evidence>
<proteinExistence type="predicted"/>
<sequence>MWARRAMGVAGGQLLETIPCMAPSAAAESWLLLLSLLLAFNCCRESHTGDWFQYMPSVTPITLSVHHTFLRCCPGPPVCPYPCSAAGFPPFLPTSSCKQTIGSFRMESGGRVQ</sequence>
<organism evidence="2 3">
    <name type="scientific">Staurois parvus</name>
    <dbReference type="NCBI Taxonomy" id="386267"/>
    <lineage>
        <taxon>Eukaryota</taxon>
        <taxon>Metazoa</taxon>
        <taxon>Chordata</taxon>
        <taxon>Craniata</taxon>
        <taxon>Vertebrata</taxon>
        <taxon>Euteleostomi</taxon>
        <taxon>Amphibia</taxon>
        <taxon>Batrachia</taxon>
        <taxon>Anura</taxon>
        <taxon>Neobatrachia</taxon>
        <taxon>Ranoidea</taxon>
        <taxon>Ranidae</taxon>
        <taxon>Staurois</taxon>
    </lineage>
</organism>
<evidence type="ECO:0000256" key="1">
    <source>
        <dbReference type="SAM" id="SignalP"/>
    </source>
</evidence>
<accession>A0ABN9CXL3</accession>
<dbReference type="EMBL" id="CATNWA010013037">
    <property type="protein sequence ID" value="CAI9564450.1"/>
    <property type="molecule type" value="Genomic_DNA"/>
</dbReference>
<comment type="caution">
    <text evidence="2">The sequence shown here is derived from an EMBL/GenBank/DDBJ whole genome shotgun (WGS) entry which is preliminary data.</text>
</comment>
<name>A0ABN9CXL3_9NEOB</name>
<dbReference type="Proteomes" id="UP001162483">
    <property type="component" value="Unassembled WGS sequence"/>
</dbReference>
<feature type="chain" id="PRO_5045115618" evidence="1">
    <location>
        <begin position="49"/>
        <end position="113"/>
    </location>
</feature>
<evidence type="ECO:0000313" key="3">
    <source>
        <dbReference type="Proteomes" id="UP001162483"/>
    </source>
</evidence>
<feature type="signal peptide" evidence="1">
    <location>
        <begin position="1"/>
        <end position="48"/>
    </location>
</feature>
<protein>
    <submittedName>
        <fullName evidence="2">Uncharacterized protein</fullName>
    </submittedName>
</protein>
<gene>
    <name evidence="2" type="ORF">SPARVUS_LOCUS5906117</name>
</gene>